<proteinExistence type="predicted"/>
<dbReference type="InterPro" id="IPR000587">
    <property type="entry name" value="Creatinase_N"/>
</dbReference>
<dbReference type="InterPro" id="IPR036005">
    <property type="entry name" value="Creatinase/aminopeptidase-like"/>
</dbReference>
<keyword evidence="2" id="KW-0378">Hydrolase</keyword>
<dbReference type="PANTHER" id="PTHR46112">
    <property type="entry name" value="AMINOPEPTIDASE"/>
    <property type="match status" value="1"/>
</dbReference>
<gene>
    <name evidence="5" type="ORF">ACFPTR_10110</name>
</gene>
<evidence type="ECO:0000256" key="2">
    <source>
        <dbReference type="ARBA" id="ARBA00022801"/>
    </source>
</evidence>
<dbReference type="CDD" id="cd01092">
    <property type="entry name" value="APP-like"/>
    <property type="match status" value="1"/>
</dbReference>
<protein>
    <submittedName>
        <fullName evidence="5">M24 family metallopeptidase</fullName>
    </submittedName>
</protein>
<dbReference type="Pfam" id="PF00557">
    <property type="entry name" value="Peptidase_M24"/>
    <property type="match status" value="1"/>
</dbReference>
<sequence length="355" mass="39819">MSKRLEKLRSALEKQDVDAIFVESEANRRYLSGFSGTAGALFITKTEAYLVTDFRYVEQAKKQCPSFDIVESLSRYDSIGELASKTGIKTVAFEKDHITYTQYEWLKNHVKAELLPVSDIVENIRLIKDEEEIRMLKKAAVIADEAFLHVTKQIKSGMTEREIRDELEFFMRKQGADGSSFDIIVASGWRSALPHGVASEKKIEKGELVTMDFGAYYQGYCSDITRTVAIGEPSPQLKEIYDIVYDAQIQAVNTIGPNMTGKEADEIARQVIEEKGYGSYFGHSLGHGLGMEVHERPRLSKNEKTVLQPGMVVTVEPGIYVPDVGGTRIEDDIVITENGNERLTTSTKELIIIEN</sequence>
<dbReference type="PANTHER" id="PTHR46112:SF3">
    <property type="entry name" value="AMINOPEPTIDASE YPDF"/>
    <property type="match status" value="1"/>
</dbReference>
<dbReference type="Gene3D" id="3.40.350.10">
    <property type="entry name" value="Creatinase/prolidase N-terminal domain"/>
    <property type="match status" value="1"/>
</dbReference>
<dbReference type="InterPro" id="IPR000994">
    <property type="entry name" value="Pept_M24"/>
</dbReference>
<comment type="caution">
    <text evidence="5">The sequence shown here is derived from an EMBL/GenBank/DDBJ whole genome shotgun (WGS) entry which is preliminary data.</text>
</comment>
<dbReference type="Gene3D" id="3.90.230.10">
    <property type="entry name" value="Creatinase/methionine aminopeptidase superfamily"/>
    <property type="match status" value="1"/>
</dbReference>
<dbReference type="PROSITE" id="PS00491">
    <property type="entry name" value="PROLINE_PEPTIDASE"/>
    <property type="match status" value="1"/>
</dbReference>
<evidence type="ECO:0000259" key="3">
    <source>
        <dbReference type="Pfam" id="PF00557"/>
    </source>
</evidence>
<dbReference type="Proteomes" id="UP001596143">
    <property type="component" value="Unassembled WGS sequence"/>
</dbReference>
<dbReference type="InterPro" id="IPR029149">
    <property type="entry name" value="Creatin/AminoP/Spt16_N"/>
</dbReference>
<name>A0ABW0U977_9BACI</name>
<dbReference type="EMBL" id="JBHSPF010000055">
    <property type="protein sequence ID" value="MFC5629216.1"/>
    <property type="molecule type" value="Genomic_DNA"/>
</dbReference>
<evidence type="ECO:0000256" key="1">
    <source>
        <dbReference type="ARBA" id="ARBA00022723"/>
    </source>
</evidence>
<evidence type="ECO:0000259" key="4">
    <source>
        <dbReference type="Pfam" id="PF01321"/>
    </source>
</evidence>
<dbReference type="Pfam" id="PF01321">
    <property type="entry name" value="Creatinase_N"/>
    <property type="match status" value="1"/>
</dbReference>
<keyword evidence="1" id="KW-0479">Metal-binding</keyword>
<dbReference type="SUPFAM" id="SSF53092">
    <property type="entry name" value="Creatinase/prolidase N-terminal domain"/>
    <property type="match status" value="1"/>
</dbReference>
<feature type="domain" description="Peptidase M24" evidence="3">
    <location>
        <begin position="135"/>
        <end position="337"/>
    </location>
</feature>
<evidence type="ECO:0000313" key="6">
    <source>
        <dbReference type="Proteomes" id="UP001596143"/>
    </source>
</evidence>
<dbReference type="InterPro" id="IPR001714">
    <property type="entry name" value="Pept_M24_MAP"/>
</dbReference>
<reference evidence="6" key="1">
    <citation type="journal article" date="2019" name="Int. J. Syst. Evol. Microbiol.">
        <title>The Global Catalogue of Microorganisms (GCM) 10K type strain sequencing project: providing services to taxonomists for standard genome sequencing and annotation.</title>
        <authorList>
            <consortium name="The Broad Institute Genomics Platform"/>
            <consortium name="The Broad Institute Genome Sequencing Center for Infectious Disease"/>
            <person name="Wu L."/>
            <person name="Ma J."/>
        </authorList>
    </citation>
    <scope>NUCLEOTIDE SEQUENCE [LARGE SCALE GENOMIC DNA]</scope>
    <source>
        <strain evidence="6">CGMCC 1.15790</strain>
    </source>
</reference>
<evidence type="ECO:0000313" key="5">
    <source>
        <dbReference type="EMBL" id="MFC5629216.1"/>
    </source>
</evidence>
<dbReference type="SUPFAM" id="SSF55920">
    <property type="entry name" value="Creatinase/aminopeptidase"/>
    <property type="match status" value="1"/>
</dbReference>
<dbReference type="InterPro" id="IPR050659">
    <property type="entry name" value="Peptidase_M24B"/>
</dbReference>
<feature type="domain" description="Creatinase N-terminal" evidence="4">
    <location>
        <begin position="4"/>
        <end position="127"/>
    </location>
</feature>
<organism evidence="5 6">
    <name type="scientific">Aliibacillus thermotolerans</name>
    <dbReference type="NCBI Taxonomy" id="1834418"/>
    <lineage>
        <taxon>Bacteria</taxon>
        <taxon>Bacillati</taxon>
        <taxon>Bacillota</taxon>
        <taxon>Bacilli</taxon>
        <taxon>Bacillales</taxon>
        <taxon>Bacillaceae</taxon>
        <taxon>Aliibacillus</taxon>
    </lineage>
</organism>
<keyword evidence="6" id="KW-1185">Reference proteome</keyword>
<accession>A0ABW0U977</accession>
<dbReference type="PRINTS" id="PR00599">
    <property type="entry name" value="MAPEPTIDASE"/>
</dbReference>
<dbReference type="RefSeq" id="WP_270898513.1">
    <property type="nucleotide sequence ID" value="NZ_JBHSPF010000055.1"/>
</dbReference>
<dbReference type="InterPro" id="IPR001131">
    <property type="entry name" value="Peptidase_M24B_aminopep-P_CS"/>
</dbReference>